<accession>A0A6G1CPR3</accession>
<dbReference type="Proteomes" id="UP000479710">
    <property type="component" value="Unassembled WGS sequence"/>
</dbReference>
<evidence type="ECO:0000313" key="3">
    <source>
        <dbReference type="EMBL" id="KAF0902067.1"/>
    </source>
</evidence>
<reference evidence="3 4" key="1">
    <citation type="submission" date="2019-11" db="EMBL/GenBank/DDBJ databases">
        <title>Whole genome sequence of Oryza granulata.</title>
        <authorList>
            <person name="Li W."/>
        </authorList>
    </citation>
    <scope>NUCLEOTIDE SEQUENCE [LARGE SCALE GENOMIC DNA]</scope>
    <source>
        <strain evidence="4">cv. Menghai</strain>
        <tissue evidence="3">Leaf</tissue>
    </source>
</reference>
<keyword evidence="1" id="KW-0175">Coiled coil</keyword>
<evidence type="ECO:0000313" key="4">
    <source>
        <dbReference type="Proteomes" id="UP000479710"/>
    </source>
</evidence>
<dbReference type="EMBL" id="SPHZ02000008">
    <property type="protein sequence ID" value="KAF0902067.1"/>
    <property type="molecule type" value="Genomic_DNA"/>
</dbReference>
<organism evidence="3 4">
    <name type="scientific">Oryza meyeriana var. granulata</name>
    <dbReference type="NCBI Taxonomy" id="110450"/>
    <lineage>
        <taxon>Eukaryota</taxon>
        <taxon>Viridiplantae</taxon>
        <taxon>Streptophyta</taxon>
        <taxon>Embryophyta</taxon>
        <taxon>Tracheophyta</taxon>
        <taxon>Spermatophyta</taxon>
        <taxon>Magnoliopsida</taxon>
        <taxon>Liliopsida</taxon>
        <taxon>Poales</taxon>
        <taxon>Poaceae</taxon>
        <taxon>BOP clade</taxon>
        <taxon>Oryzoideae</taxon>
        <taxon>Oryzeae</taxon>
        <taxon>Oryzinae</taxon>
        <taxon>Oryza</taxon>
        <taxon>Oryza meyeriana</taxon>
    </lineage>
</organism>
<name>A0A6G1CPR3_9ORYZ</name>
<evidence type="ECO:0000256" key="2">
    <source>
        <dbReference type="SAM" id="MobiDB-lite"/>
    </source>
</evidence>
<protein>
    <submittedName>
        <fullName evidence="3">Uncharacterized protein</fullName>
    </submittedName>
</protein>
<comment type="caution">
    <text evidence="3">The sequence shown here is derived from an EMBL/GenBank/DDBJ whole genome shotgun (WGS) entry which is preliminary data.</text>
</comment>
<dbReference type="AlphaFoldDB" id="A0A6G1CPR3"/>
<proteinExistence type="predicted"/>
<feature type="coiled-coil region" evidence="1">
    <location>
        <begin position="15"/>
        <end position="55"/>
    </location>
</feature>
<evidence type="ECO:0000256" key="1">
    <source>
        <dbReference type="SAM" id="Coils"/>
    </source>
</evidence>
<gene>
    <name evidence="3" type="ORF">E2562_012848</name>
</gene>
<feature type="region of interest" description="Disordered" evidence="2">
    <location>
        <begin position="65"/>
        <end position="88"/>
    </location>
</feature>
<dbReference type="OrthoDB" id="10339603at2759"/>
<sequence length="88" mass="9811">MNKDGKDGKSMDEALDRILEKLELKEAKRRQEEKLNRILEKFEAMEANKNKAFEETVTSLKATTAVFKETSSPPPTTSPTPTATNVGV</sequence>
<keyword evidence="4" id="KW-1185">Reference proteome</keyword>